<keyword evidence="1" id="KW-1133">Transmembrane helix</keyword>
<dbReference type="GO" id="GO:0005615">
    <property type="term" value="C:extracellular space"/>
    <property type="evidence" value="ECO:0007669"/>
    <property type="project" value="TreeGrafter"/>
</dbReference>
<organism evidence="2 3">
    <name type="scientific">Clytia hemisphaerica</name>
    <dbReference type="NCBI Taxonomy" id="252671"/>
    <lineage>
        <taxon>Eukaryota</taxon>
        <taxon>Metazoa</taxon>
        <taxon>Cnidaria</taxon>
        <taxon>Hydrozoa</taxon>
        <taxon>Hydroidolina</taxon>
        <taxon>Leptothecata</taxon>
        <taxon>Obeliida</taxon>
        <taxon>Clytiidae</taxon>
        <taxon>Clytia</taxon>
    </lineage>
</organism>
<dbReference type="OrthoDB" id="413313at2759"/>
<dbReference type="InterPro" id="IPR004245">
    <property type="entry name" value="DUF229"/>
</dbReference>
<dbReference type="AlphaFoldDB" id="A0A7M5UZE6"/>
<evidence type="ECO:0000313" key="2">
    <source>
        <dbReference type="EnsemblMetazoa" id="CLYHEMP005013.1"/>
    </source>
</evidence>
<dbReference type="Pfam" id="PF02995">
    <property type="entry name" value="DUF229"/>
    <property type="match status" value="1"/>
</dbReference>
<keyword evidence="1" id="KW-0472">Membrane</keyword>
<keyword evidence="1" id="KW-0812">Transmembrane</keyword>
<accession>A0A7M5UZE6</accession>
<proteinExistence type="predicted"/>
<dbReference type="Proteomes" id="UP000594262">
    <property type="component" value="Unplaced"/>
</dbReference>
<keyword evidence="3" id="KW-1185">Reference proteome</keyword>
<sequence length="284" mass="32687">MLVNFFKMRRYRLLMVISLVSFSLVWFLLIENKTTNPINTQSNFTDPIIIKSVINREPTTKEKQTSRKVTEKVIPEFHELPQKCKIPVLDPDHPDVKPFIKTMNARACDYPKLTEVTDDGVLQVRDKNTVMQAKFCYLRRINDNKQTCSEWTVFYDKNDANKNQKIRLKEDFIQVSITTVSKQTHDEFHAYPVRKDIRGGTPLPPKADRLNIVFLMVDSTSHSSAERYLKKTMKKMKESQSTVILNGHNIVGDGTTAQNCAIFAGELEDKLPEARRGHKKAGKV</sequence>
<dbReference type="PANTHER" id="PTHR10974">
    <property type="entry name" value="FI08016P-RELATED"/>
    <property type="match status" value="1"/>
</dbReference>
<protein>
    <submittedName>
        <fullName evidence="2">Uncharacterized protein</fullName>
    </submittedName>
</protein>
<evidence type="ECO:0000313" key="3">
    <source>
        <dbReference type="Proteomes" id="UP000594262"/>
    </source>
</evidence>
<reference evidence="2" key="1">
    <citation type="submission" date="2021-01" db="UniProtKB">
        <authorList>
            <consortium name="EnsemblMetazoa"/>
        </authorList>
    </citation>
    <scope>IDENTIFICATION</scope>
</reference>
<dbReference type="EnsemblMetazoa" id="CLYHEMT005013.1">
    <property type="protein sequence ID" value="CLYHEMP005013.1"/>
    <property type="gene ID" value="CLYHEMG005013"/>
</dbReference>
<dbReference type="PANTHER" id="PTHR10974:SF1">
    <property type="entry name" value="FI08016P-RELATED"/>
    <property type="match status" value="1"/>
</dbReference>
<feature type="transmembrane region" description="Helical" evidence="1">
    <location>
        <begin position="12"/>
        <end position="30"/>
    </location>
</feature>
<name>A0A7M5UZE6_9CNID</name>
<evidence type="ECO:0000256" key="1">
    <source>
        <dbReference type="SAM" id="Phobius"/>
    </source>
</evidence>